<name>A0AA35JXF4_9SAUR</name>
<accession>A0AA35JXF4</accession>
<sequence length="126" mass="13958">MVSASKCTTLHSASKLHKFASFTIVLHRAMSLSDLSAVCEFRHKGKLQLVQTVVCKSASSVGLQRISITSAYSQIVTKRDASLSFMDYCPYLMHGYDILGQYVRKCREDMRILGNSAWSCGDSLAL</sequence>
<gene>
    <name evidence="1" type="ORF">PODLI_1B042110</name>
</gene>
<organism evidence="1 2">
    <name type="scientific">Podarcis lilfordi</name>
    <name type="common">Lilford's wall lizard</name>
    <dbReference type="NCBI Taxonomy" id="74358"/>
    <lineage>
        <taxon>Eukaryota</taxon>
        <taxon>Metazoa</taxon>
        <taxon>Chordata</taxon>
        <taxon>Craniata</taxon>
        <taxon>Vertebrata</taxon>
        <taxon>Euteleostomi</taxon>
        <taxon>Lepidosauria</taxon>
        <taxon>Squamata</taxon>
        <taxon>Bifurcata</taxon>
        <taxon>Unidentata</taxon>
        <taxon>Episquamata</taxon>
        <taxon>Laterata</taxon>
        <taxon>Lacertibaenia</taxon>
        <taxon>Lacertidae</taxon>
        <taxon>Podarcis</taxon>
    </lineage>
</organism>
<evidence type="ECO:0000313" key="1">
    <source>
        <dbReference type="EMBL" id="CAI5767386.1"/>
    </source>
</evidence>
<dbReference type="AlphaFoldDB" id="A0AA35JXF4"/>
<dbReference type="Proteomes" id="UP001178461">
    <property type="component" value="Chromosome 2"/>
</dbReference>
<protein>
    <submittedName>
        <fullName evidence="1">Uncharacterized protein</fullName>
    </submittedName>
</protein>
<dbReference type="EMBL" id="OX395127">
    <property type="protein sequence ID" value="CAI5767386.1"/>
    <property type="molecule type" value="Genomic_DNA"/>
</dbReference>
<evidence type="ECO:0000313" key="2">
    <source>
        <dbReference type="Proteomes" id="UP001178461"/>
    </source>
</evidence>
<reference evidence="1" key="1">
    <citation type="submission" date="2022-12" db="EMBL/GenBank/DDBJ databases">
        <authorList>
            <person name="Alioto T."/>
            <person name="Alioto T."/>
            <person name="Gomez Garrido J."/>
        </authorList>
    </citation>
    <scope>NUCLEOTIDE SEQUENCE</scope>
</reference>
<keyword evidence="2" id="KW-1185">Reference proteome</keyword>
<proteinExistence type="predicted"/>